<dbReference type="GO" id="GO:0005829">
    <property type="term" value="C:cytosol"/>
    <property type="evidence" value="ECO:0007669"/>
    <property type="project" value="EnsemblFungi"/>
</dbReference>
<dbReference type="GO" id="GO:0032968">
    <property type="term" value="P:positive regulation of transcription elongation by RNA polymerase II"/>
    <property type="evidence" value="ECO:0007669"/>
    <property type="project" value="EnsemblFungi"/>
</dbReference>
<gene>
    <name evidence="12" type="ORF">SLOPH_167</name>
</gene>
<sequence length="453" mass="53786">MDFYLNSTDLSLKSARAKEFIILLKNGTLYFKVVSTDISVSEESYSHLIKMKNIFQKQLPKMPKEYIFKQVFNRKHRNLMLFHREYGLLGGICYRPFHVQNFFEIVFLAVDNTHQIVGNGGLIMDFFKEHAKLEMIRFRNGGELDGTIKKCKIDNNEKKEYKGNIFNTEYCRMVLGFNLKPDISIVSDINYYLDTKYNAEDPVYFMTYADNYAIGFFKKQGFTKNIKFNKWVGYIKDYEGGTIMECKIYYEFNFLKKNEIIMNKRDELIKKLEEKFTFNIKRDPIGNNRYTSIYDIPGITESRFTPEMIVPLDFNTFLQNAMYYVLSEIKNDKHSWPFLEPVNAQEVPDYYTVIKVPMDLKTMSNKLINKEYNDINTFETDMLLIFKNCNTYNAPSTQFCKCAKHLLEKYTSIIEKVKRKIEKRINENYNEFNDVVVVDKNKIKEELMYNNKL</sequence>
<dbReference type="GO" id="GO:0046695">
    <property type="term" value="C:SLIK (SAGA-like) complex"/>
    <property type="evidence" value="ECO:0007669"/>
    <property type="project" value="EnsemblFungi"/>
</dbReference>
<dbReference type="GO" id="GO:0043992">
    <property type="term" value="F:histone H3K9 acetyltransferase activity"/>
    <property type="evidence" value="ECO:0007669"/>
    <property type="project" value="EnsemblFungi"/>
</dbReference>
<protein>
    <recommendedName>
        <fullName evidence="1">histone acetyltransferase</fullName>
        <ecNumber evidence="1">2.3.1.48</ecNumber>
    </recommendedName>
</protein>
<dbReference type="PANTHER" id="PTHR45750">
    <property type="entry name" value="GH11602P"/>
    <property type="match status" value="1"/>
</dbReference>
<dbReference type="PROSITE" id="PS50014">
    <property type="entry name" value="BROMODOMAIN_2"/>
    <property type="match status" value="1"/>
</dbReference>
<dbReference type="VEuPathDB" id="MicrosporidiaDB:SLOPH_167"/>
<dbReference type="HOGENOM" id="CLU_015741_0_1_1"/>
<dbReference type="STRING" id="1358809.S7W733"/>
<organism evidence="12 13">
    <name type="scientific">Spraguea lophii (strain 42_110)</name>
    <name type="common">Microsporidian parasite</name>
    <dbReference type="NCBI Taxonomy" id="1358809"/>
    <lineage>
        <taxon>Eukaryota</taxon>
        <taxon>Fungi</taxon>
        <taxon>Fungi incertae sedis</taxon>
        <taxon>Microsporidia</taxon>
        <taxon>Spragueidae</taxon>
        <taxon>Spraguea</taxon>
    </lineage>
</organism>
<evidence type="ECO:0000259" key="11">
    <source>
        <dbReference type="PROSITE" id="PS51186"/>
    </source>
</evidence>
<dbReference type="GO" id="GO:0036408">
    <property type="term" value="F:histone H3K14 acetyltransferase activity"/>
    <property type="evidence" value="ECO:0007669"/>
    <property type="project" value="EnsemblFungi"/>
</dbReference>
<dbReference type="GO" id="GO:0000124">
    <property type="term" value="C:SAGA complex"/>
    <property type="evidence" value="ECO:0007669"/>
    <property type="project" value="EnsemblFungi"/>
</dbReference>
<proteinExistence type="predicted"/>
<evidence type="ECO:0000256" key="1">
    <source>
        <dbReference type="ARBA" id="ARBA00013184"/>
    </source>
</evidence>
<dbReference type="OrthoDB" id="1937912at2759"/>
<keyword evidence="5 9" id="KW-0103">Bromodomain</keyword>
<dbReference type="GO" id="GO:0000775">
    <property type="term" value="C:chromosome, centromeric region"/>
    <property type="evidence" value="ECO:0007669"/>
    <property type="project" value="EnsemblFungi"/>
</dbReference>
<dbReference type="GO" id="GO:0045815">
    <property type="term" value="P:transcription initiation-coupled chromatin remodeling"/>
    <property type="evidence" value="ECO:0007669"/>
    <property type="project" value="EnsemblFungi"/>
</dbReference>
<dbReference type="InterPro" id="IPR018359">
    <property type="entry name" value="Bromodomain_CS"/>
</dbReference>
<dbReference type="GO" id="GO:0140011">
    <property type="term" value="F:histone H4K12ac reader activity"/>
    <property type="evidence" value="ECO:0007669"/>
    <property type="project" value="EnsemblFungi"/>
</dbReference>
<dbReference type="Pfam" id="PF00439">
    <property type="entry name" value="Bromodomain"/>
    <property type="match status" value="1"/>
</dbReference>
<dbReference type="Proteomes" id="UP000014978">
    <property type="component" value="Unassembled WGS sequence"/>
</dbReference>
<dbReference type="GO" id="GO:0003712">
    <property type="term" value="F:transcription coregulator activity"/>
    <property type="evidence" value="ECO:0007669"/>
    <property type="project" value="EnsemblFungi"/>
</dbReference>
<keyword evidence="3" id="KW-0156">Chromatin regulator</keyword>
<evidence type="ECO:0000256" key="4">
    <source>
        <dbReference type="ARBA" id="ARBA00023015"/>
    </source>
</evidence>
<evidence type="ECO:0000256" key="3">
    <source>
        <dbReference type="ARBA" id="ARBA00022853"/>
    </source>
</evidence>
<dbReference type="PROSITE" id="PS51186">
    <property type="entry name" value="GNAT"/>
    <property type="match status" value="1"/>
</dbReference>
<dbReference type="InterPro" id="IPR001487">
    <property type="entry name" value="Bromodomain"/>
</dbReference>
<evidence type="ECO:0000256" key="7">
    <source>
        <dbReference type="ARBA" id="ARBA00023163"/>
    </source>
</evidence>
<dbReference type="GO" id="GO:0140046">
    <property type="term" value="F:histone H4K16ac reader activity"/>
    <property type="evidence" value="ECO:0007669"/>
    <property type="project" value="EnsemblFungi"/>
</dbReference>
<dbReference type="SMART" id="SM00297">
    <property type="entry name" value="BROMO"/>
    <property type="match status" value="1"/>
</dbReference>
<dbReference type="Gene3D" id="3.40.630.30">
    <property type="match status" value="1"/>
</dbReference>
<reference evidence="13" key="1">
    <citation type="journal article" date="2013" name="PLoS Genet.">
        <title>The genome of Spraguea lophii and the basis of host-microsporidian interactions.</title>
        <authorList>
            <person name="Campbell S.E."/>
            <person name="Williams T.A."/>
            <person name="Yousuf A."/>
            <person name="Soanes D.M."/>
            <person name="Paszkiewicz K.H."/>
            <person name="Williams B.A.P."/>
        </authorList>
    </citation>
    <scope>NUCLEOTIDE SEQUENCE [LARGE SCALE GENOMIC DNA]</scope>
    <source>
        <strain evidence="13">42_110</strain>
    </source>
</reference>
<dbReference type="FunCoup" id="S7W733">
    <property type="interactions" value="17"/>
</dbReference>
<dbReference type="PANTHER" id="PTHR45750:SF3">
    <property type="entry name" value="HISTONE ACETYLTRANSFERASE"/>
    <property type="match status" value="1"/>
</dbReference>
<dbReference type="GO" id="GO:0140129">
    <property type="term" value="F:histone H3K56ac reader activity"/>
    <property type="evidence" value="ECO:0007669"/>
    <property type="project" value="EnsemblFungi"/>
</dbReference>
<keyword evidence="2" id="KW-0808">Transferase</keyword>
<evidence type="ECO:0000256" key="5">
    <source>
        <dbReference type="ARBA" id="ARBA00023117"/>
    </source>
</evidence>
<dbReference type="PROSITE" id="PS00633">
    <property type="entry name" value="BROMODOMAIN_1"/>
    <property type="match status" value="1"/>
</dbReference>
<evidence type="ECO:0000259" key="10">
    <source>
        <dbReference type="PROSITE" id="PS50014"/>
    </source>
</evidence>
<keyword evidence="6" id="KW-0010">Activator</keyword>
<accession>S7W733</accession>
<dbReference type="InterPro" id="IPR037800">
    <property type="entry name" value="GCN5"/>
</dbReference>
<dbReference type="SUPFAM" id="SSF47370">
    <property type="entry name" value="Bromodomain"/>
    <property type="match status" value="1"/>
</dbReference>
<evidence type="ECO:0000313" key="12">
    <source>
        <dbReference type="EMBL" id="EPR78616.1"/>
    </source>
</evidence>
<name>S7W733_SPRLO</name>
<evidence type="ECO:0000256" key="2">
    <source>
        <dbReference type="ARBA" id="ARBA00022679"/>
    </source>
</evidence>
<dbReference type="EC" id="2.3.1.48" evidence="1"/>
<dbReference type="GO" id="GO:0005634">
    <property type="term" value="C:nucleus"/>
    <property type="evidence" value="ECO:0007669"/>
    <property type="project" value="EnsemblFungi"/>
</dbReference>
<dbReference type="Gene3D" id="1.20.920.10">
    <property type="entry name" value="Bromodomain-like"/>
    <property type="match status" value="1"/>
</dbReference>
<evidence type="ECO:0000256" key="9">
    <source>
        <dbReference type="PROSITE-ProRule" id="PRU00035"/>
    </source>
</evidence>
<dbReference type="OMA" id="HQPPKEW"/>
<dbReference type="GO" id="GO:0010515">
    <property type="term" value="P:negative regulation of induction of conjugation with cellular fusion"/>
    <property type="evidence" value="ECO:0007669"/>
    <property type="project" value="EnsemblFungi"/>
</dbReference>
<keyword evidence="7" id="KW-0804">Transcription</keyword>
<feature type="domain" description="Bromo" evidence="10">
    <location>
        <begin position="330"/>
        <end position="400"/>
    </location>
</feature>
<dbReference type="GO" id="GO:0140671">
    <property type="term" value="C:ADA complex"/>
    <property type="evidence" value="ECO:0007669"/>
    <property type="project" value="EnsemblFungi"/>
</dbReference>
<dbReference type="GO" id="GO:0140068">
    <property type="term" value="F:histone crotonyltransferase activity"/>
    <property type="evidence" value="ECO:0007669"/>
    <property type="project" value="EnsemblFungi"/>
</dbReference>
<dbReference type="AlphaFoldDB" id="S7W733"/>
<evidence type="ECO:0000256" key="8">
    <source>
        <dbReference type="ARBA" id="ARBA00023315"/>
    </source>
</evidence>
<dbReference type="PRINTS" id="PR00503">
    <property type="entry name" value="BROMODOMAIN"/>
</dbReference>
<keyword evidence="4" id="KW-0805">Transcription regulation</keyword>
<dbReference type="InterPro" id="IPR036427">
    <property type="entry name" value="Bromodomain-like_sf"/>
</dbReference>
<dbReference type="GO" id="GO:0043993">
    <property type="term" value="F:histone H3K18 acetyltransferase activity"/>
    <property type="evidence" value="ECO:0007669"/>
    <property type="project" value="EnsemblFungi"/>
</dbReference>
<evidence type="ECO:0000256" key="6">
    <source>
        <dbReference type="ARBA" id="ARBA00023159"/>
    </source>
</evidence>
<dbReference type="InParanoid" id="S7W733"/>
<dbReference type="InterPro" id="IPR000182">
    <property type="entry name" value="GNAT_dom"/>
</dbReference>
<evidence type="ECO:0000313" key="13">
    <source>
        <dbReference type="Proteomes" id="UP000014978"/>
    </source>
</evidence>
<comment type="caution">
    <text evidence="12">The sequence shown here is derived from an EMBL/GenBank/DDBJ whole genome shotgun (WGS) entry which is preliminary data.</text>
</comment>
<keyword evidence="8" id="KW-0012">Acyltransferase</keyword>
<feature type="domain" description="N-acetyltransferase" evidence="11">
    <location>
        <begin position="38"/>
        <end position="249"/>
    </location>
</feature>
<keyword evidence="13" id="KW-1185">Reference proteome</keyword>
<dbReference type="EMBL" id="ATCN01000663">
    <property type="protein sequence ID" value="EPR78616.1"/>
    <property type="molecule type" value="Genomic_DNA"/>
</dbReference>